<comment type="caution">
    <text evidence="1">The sequence shown here is derived from an EMBL/GenBank/DDBJ whole genome shotgun (WGS) entry which is preliminary data.</text>
</comment>
<dbReference type="Proteomes" id="UP001164250">
    <property type="component" value="Chromosome 15"/>
</dbReference>
<reference evidence="2" key="1">
    <citation type="journal article" date="2023" name="G3 (Bethesda)">
        <title>Genome assembly and association tests identify interacting loci associated with vigor, precocity, and sex in interspecific pistachio rootstocks.</title>
        <authorList>
            <person name="Palmer W."/>
            <person name="Jacygrad E."/>
            <person name="Sagayaradj S."/>
            <person name="Cavanaugh K."/>
            <person name="Han R."/>
            <person name="Bertier L."/>
            <person name="Beede B."/>
            <person name="Kafkas S."/>
            <person name="Golino D."/>
            <person name="Preece J."/>
            <person name="Michelmore R."/>
        </authorList>
    </citation>
    <scope>NUCLEOTIDE SEQUENCE [LARGE SCALE GENOMIC DNA]</scope>
</reference>
<organism evidence="1 2">
    <name type="scientific">Pistacia atlantica</name>
    <dbReference type="NCBI Taxonomy" id="434234"/>
    <lineage>
        <taxon>Eukaryota</taxon>
        <taxon>Viridiplantae</taxon>
        <taxon>Streptophyta</taxon>
        <taxon>Embryophyta</taxon>
        <taxon>Tracheophyta</taxon>
        <taxon>Spermatophyta</taxon>
        <taxon>Magnoliopsida</taxon>
        <taxon>eudicotyledons</taxon>
        <taxon>Gunneridae</taxon>
        <taxon>Pentapetalae</taxon>
        <taxon>rosids</taxon>
        <taxon>malvids</taxon>
        <taxon>Sapindales</taxon>
        <taxon>Anacardiaceae</taxon>
        <taxon>Pistacia</taxon>
    </lineage>
</organism>
<dbReference type="EMBL" id="CM047910">
    <property type="protein sequence ID" value="KAJ0076371.1"/>
    <property type="molecule type" value="Genomic_DNA"/>
</dbReference>
<name>A0ACC0ZT14_9ROSI</name>
<evidence type="ECO:0000313" key="2">
    <source>
        <dbReference type="Proteomes" id="UP001164250"/>
    </source>
</evidence>
<keyword evidence="2" id="KW-1185">Reference proteome</keyword>
<protein>
    <submittedName>
        <fullName evidence="1">Uncharacterized protein</fullName>
    </submittedName>
</protein>
<sequence length="60" mass="7511">MRSLEVFVCCGYGLRVHWFLELHRAITGLVRTGRWWTLRRRWWVERQKMKGRRRRGLLQL</sequence>
<proteinExistence type="predicted"/>
<evidence type="ECO:0000313" key="1">
    <source>
        <dbReference type="EMBL" id="KAJ0076371.1"/>
    </source>
</evidence>
<gene>
    <name evidence="1" type="ORF">Patl1_35021</name>
</gene>
<accession>A0ACC0ZT14</accession>